<feature type="chain" id="PRO_5022038491" description="Rap1a immunity protein domain-containing protein" evidence="1">
    <location>
        <begin position="21"/>
        <end position="143"/>
    </location>
</feature>
<dbReference type="RefSeq" id="WP_143563462.1">
    <property type="nucleotide sequence ID" value="NZ_BMPL01000009.1"/>
</dbReference>
<keyword evidence="1" id="KW-0732">Signal</keyword>
<feature type="signal peptide" evidence="1">
    <location>
        <begin position="1"/>
        <end position="20"/>
    </location>
</feature>
<dbReference type="OrthoDB" id="6387713at2"/>
<organism evidence="2 3">
    <name type="scientific">Shewanella hanedai</name>
    <name type="common">Alteromonas hanedai</name>
    <dbReference type="NCBI Taxonomy" id="25"/>
    <lineage>
        <taxon>Bacteria</taxon>
        <taxon>Pseudomonadati</taxon>
        <taxon>Pseudomonadota</taxon>
        <taxon>Gammaproteobacteria</taxon>
        <taxon>Alteromonadales</taxon>
        <taxon>Shewanellaceae</taxon>
        <taxon>Shewanella</taxon>
    </lineage>
</organism>
<dbReference type="AlphaFoldDB" id="A0A553JSK6"/>
<proteinExistence type="predicted"/>
<comment type="caution">
    <text evidence="2">The sequence shown here is derived from an EMBL/GenBank/DDBJ whole genome shotgun (WGS) entry which is preliminary data.</text>
</comment>
<evidence type="ECO:0000313" key="2">
    <source>
        <dbReference type="EMBL" id="TRY15430.1"/>
    </source>
</evidence>
<accession>A0A553JSK6</accession>
<keyword evidence="3" id="KW-1185">Reference proteome</keyword>
<evidence type="ECO:0000256" key="1">
    <source>
        <dbReference type="SAM" id="SignalP"/>
    </source>
</evidence>
<evidence type="ECO:0008006" key="4">
    <source>
        <dbReference type="Google" id="ProtNLM"/>
    </source>
</evidence>
<reference evidence="3" key="1">
    <citation type="submission" date="2019-07" db="EMBL/GenBank/DDBJ databases">
        <title>Shewanella sp. YLB-08 draft genomic sequence.</title>
        <authorList>
            <person name="Yu L."/>
        </authorList>
    </citation>
    <scope>NUCLEOTIDE SEQUENCE [LARGE SCALE GENOMIC DNA]</scope>
    <source>
        <strain evidence="3">JCM 20706</strain>
    </source>
</reference>
<dbReference type="Proteomes" id="UP000318126">
    <property type="component" value="Unassembled WGS sequence"/>
</dbReference>
<evidence type="ECO:0000313" key="3">
    <source>
        <dbReference type="Proteomes" id="UP000318126"/>
    </source>
</evidence>
<gene>
    <name evidence="2" type="ORF">FN961_05040</name>
</gene>
<protein>
    <recommendedName>
        <fullName evidence="4">Rap1a immunity protein domain-containing protein</fullName>
    </recommendedName>
</protein>
<dbReference type="EMBL" id="VKGK01000004">
    <property type="protein sequence ID" value="TRY15430.1"/>
    <property type="molecule type" value="Genomic_DNA"/>
</dbReference>
<sequence>MKSSQLIILLTLAFSFSLFADSTVPTKGERVVLESCTSLNNAPKDLAAAPCVYYIQGFLAGSLTTESNYILHETSGAFLDRAYRTRVGNRTSEEQPIQLCLPKDKNIEQLTEQLIGNFSPPIESIKLLHTQIFDALAVELSCS</sequence>
<name>A0A553JSK6_SHEHA</name>